<evidence type="ECO:0000313" key="13">
    <source>
        <dbReference type="Proteomes" id="UP001159405"/>
    </source>
</evidence>
<dbReference type="PANTHER" id="PTHR24249">
    <property type="entry name" value="HISTAMINE RECEPTOR-RELATED G-PROTEIN COUPLED RECEPTOR"/>
    <property type="match status" value="1"/>
</dbReference>
<feature type="transmembrane region" description="Helical" evidence="10">
    <location>
        <begin position="267"/>
        <end position="290"/>
    </location>
</feature>
<feature type="transmembrane region" description="Helical" evidence="10">
    <location>
        <begin position="74"/>
        <end position="97"/>
    </location>
</feature>
<accession>A0ABN8QGT7</accession>
<keyword evidence="4 10" id="KW-1133">Transmembrane helix</keyword>
<keyword evidence="2" id="KW-1003">Cell membrane</keyword>
<feature type="transmembrane region" description="Helical" evidence="10">
    <location>
        <begin position="109"/>
        <end position="131"/>
    </location>
</feature>
<evidence type="ECO:0000313" key="12">
    <source>
        <dbReference type="EMBL" id="CAH3163797.1"/>
    </source>
</evidence>
<dbReference type="Pfam" id="PF00001">
    <property type="entry name" value="7tm_1"/>
    <property type="match status" value="2"/>
</dbReference>
<proteinExistence type="inferred from homology"/>
<sequence>MNSSHQSGPNKFDLNCVVNSLTGDKPVDFSIFANAVRVAFIVIHATTCPITILLNLLVMIAVKTKARLQRKSNIALACLASTDLMVGLVAQPLLIAVMVNLSGVCSLQIAVKIFANFFCFASFTHLFLITMDRCIAITYPFIYIQTVTKARVLIGSALAWALTVIIHIVFFIDDGLFESIISVLGTALIVIILLCNAIIYREARRHEKQIASQQVDDATRENFLSQNRAFKLTLTIIVHVIISYLPTVSFRRLREPLKNIVNLDKLWAIHVAVSTLVILNSFVNPLVYYLRVRQFRVALIELLMRKNHNEAEEFERKIFWIKLRGQP</sequence>
<evidence type="ECO:0000256" key="4">
    <source>
        <dbReference type="ARBA" id="ARBA00022989"/>
    </source>
</evidence>
<keyword evidence="6 10" id="KW-0472">Membrane</keyword>
<dbReference type="PROSITE" id="PS50262">
    <property type="entry name" value="G_PROTEIN_RECEP_F1_2"/>
    <property type="match status" value="1"/>
</dbReference>
<feature type="transmembrane region" description="Helical" evidence="10">
    <location>
        <begin position="229"/>
        <end position="247"/>
    </location>
</feature>
<evidence type="ECO:0000256" key="1">
    <source>
        <dbReference type="ARBA" id="ARBA00004651"/>
    </source>
</evidence>
<comment type="caution">
    <text evidence="12">The sequence shown here is derived from an EMBL/GenBank/DDBJ whole genome shotgun (WGS) entry which is preliminary data.</text>
</comment>
<comment type="subcellular location">
    <subcellularLocation>
        <location evidence="1">Cell membrane</location>
        <topology evidence="1">Multi-pass membrane protein</topology>
    </subcellularLocation>
</comment>
<dbReference type="SMART" id="SM01381">
    <property type="entry name" value="7TM_GPCR_Srsx"/>
    <property type="match status" value="1"/>
</dbReference>
<evidence type="ECO:0000256" key="3">
    <source>
        <dbReference type="ARBA" id="ARBA00022692"/>
    </source>
</evidence>
<dbReference type="InterPro" id="IPR050569">
    <property type="entry name" value="TAAR"/>
</dbReference>
<keyword evidence="8 9" id="KW-0807">Transducer</keyword>
<name>A0ABN8QGT7_9CNID</name>
<dbReference type="PROSITE" id="PS00237">
    <property type="entry name" value="G_PROTEIN_RECEP_F1_1"/>
    <property type="match status" value="1"/>
</dbReference>
<dbReference type="Gene3D" id="1.20.1070.10">
    <property type="entry name" value="Rhodopsin 7-helix transmembrane proteins"/>
    <property type="match status" value="2"/>
</dbReference>
<feature type="transmembrane region" description="Helical" evidence="10">
    <location>
        <begin position="152"/>
        <end position="173"/>
    </location>
</feature>
<evidence type="ECO:0000256" key="8">
    <source>
        <dbReference type="ARBA" id="ARBA00023224"/>
    </source>
</evidence>
<dbReference type="EMBL" id="CALNXK010000127">
    <property type="protein sequence ID" value="CAH3163797.1"/>
    <property type="molecule type" value="Genomic_DNA"/>
</dbReference>
<dbReference type="InterPro" id="IPR017452">
    <property type="entry name" value="GPCR_Rhodpsn_7TM"/>
</dbReference>
<evidence type="ECO:0000259" key="11">
    <source>
        <dbReference type="PROSITE" id="PS50262"/>
    </source>
</evidence>
<evidence type="ECO:0000256" key="9">
    <source>
        <dbReference type="RuleBase" id="RU000688"/>
    </source>
</evidence>
<organism evidence="12 13">
    <name type="scientific">Porites lobata</name>
    <dbReference type="NCBI Taxonomy" id="104759"/>
    <lineage>
        <taxon>Eukaryota</taxon>
        <taxon>Metazoa</taxon>
        <taxon>Cnidaria</taxon>
        <taxon>Anthozoa</taxon>
        <taxon>Hexacorallia</taxon>
        <taxon>Scleractinia</taxon>
        <taxon>Fungiina</taxon>
        <taxon>Poritidae</taxon>
        <taxon>Porites</taxon>
    </lineage>
</organism>
<dbReference type="SUPFAM" id="SSF81321">
    <property type="entry name" value="Family A G protein-coupled receptor-like"/>
    <property type="match status" value="1"/>
</dbReference>
<feature type="transmembrane region" description="Helical" evidence="10">
    <location>
        <begin position="179"/>
        <end position="200"/>
    </location>
</feature>
<evidence type="ECO:0000256" key="5">
    <source>
        <dbReference type="ARBA" id="ARBA00023040"/>
    </source>
</evidence>
<feature type="domain" description="G-protein coupled receptors family 1 profile" evidence="11">
    <location>
        <begin position="54"/>
        <end position="288"/>
    </location>
</feature>
<dbReference type="PRINTS" id="PR00237">
    <property type="entry name" value="GPCRRHODOPSN"/>
</dbReference>
<dbReference type="PANTHER" id="PTHR24249:SF421">
    <property type="entry name" value="G-PROTEIN COUPLED RECEPTORS FAMILY 1 PROFILE DOMAIN-CONTAINING PROTEIN"/>
    <property type="match status" value="1"/>
</dbReference>
<evidence type="ECO:0000256" key="10">
    <source>
        <dbReference type="SAM" id="Phobius"/>
    </source>
</evidence>
<dbReference type="InterPro" id="IPR000276">
    <property type="entry name" value="GPCR_Rhodpsn"/>
</dbReference>
<keyword evidence="13" id="KW-1185">Reference proteome</keyword>
<evidence type="ECO:0000256" key="6">
    <source>
        <dbReference type="ARBA" id="ARBA00023136"/>
    </source>
</evidence>
<reference evidence="12 13" key="1">
    <citation type="submission" date="2022-05" db="EMBL/GenBank/DDBJ databases">
        <authorList>
            <consortium name="Genoscope - CEA"/>
            <person name="William W."/>
        </authorList>
    </citation>
    <scope>NUCLEOTIDE SEQUENCE [LARGE SCALE GENOMIC DNA]</scope>
</reference>
<dbReference type="Proteomes" id="UP001159405">
    <property type="component" value="Unassembled WGS sequence"/>
</dbReference>
<gene>
    <name evidence="12" type="ORF">PLOB_00006095</name>
</gene>
<keyword evidence="3 9" id="KW-0812">Transmembrane</keyword>
<evidence type="ECO:0000256" key="7">
    <source>
        <dbReference type="ARBA" id="ARBA00023170"/>
    </source>
</evidence>
<dbReference type="CDD" id="cd00637">
    <property type="entry name" value="7tm_classA_rhodopsin-like"/>
    <property type="match status" value="1"/>
</dbReference>
<keyword evidence="5 9" id="KW-0297">G-protein coupled receptor</keyword>
<comment type="similarity">
    <text evidence="9">Belongs to the G-protein coupled receptor 1 family.</text>
</comment>
<keyword evidence="7 9" id="KW-0675">Receptor</keyword>
<evidence type="ECO:0000256" key="2">
    <source>
        <dbReference type="ARBA" id="ARBA00022475"/>
    </source>
</evidence>
<protein>
    <recommendedName>
        <fullName evidence="11">G-protein coupled receptors family 1 profile domain-containing protein</fullName>
    </recommendedName>
</protein>
<feature type="transmembrane region" description="Helical" evidence="10">
    <location>
        <begin position="38"/>
        <end position="62"/>
    </location>
</feature>